<keyword evidence="2" id="KW-1185">Reference proteome</keyword>
<evidence type="ECO:0000313" key="2">
    <source>
        <dbReference type="Proteomes" id="UP000192360"/>
    </source>
</evidence>
<name>A0A1W1YKY2_9FLAO</name>
<dbReference type="EMBL" id="FWXO01000001">
    <property type="protein sequence ID" value="SMC36786.1"/>
    <property type="molecule type" value="Genomic_DNA"/>
</dbReference>
<reference evidence="1 2" key="1">
    <citation type="submission" date="2017-04" db="EMBL/GenBank/DDBJ databases">
        <authorList>
            <person name="Afonso C.L."/>
            <person name="Miller P.J."/>
            <person name="Scott M.A."/>
            <person name="Spackman E."/>
            <person name="Goraichik I."/>
            <person name="Dimitrov K.M."/>
            <person name="Suarez D.L."/>
            <person name="Swayne D.E."/>
        </authorList>
    </citation>
    <scope>NUCLEOTIDE SEQUENCE [LARGE SCALE GENOMIC DNA]</scope>
    <source>
        <strain evidence="1 2">DSM 21164</strain>
    </source>
</reference>
<proteinExistence type="predicted"/>
<sequence length="331" mass="37756">MKPTFYLILFLTFINLQSQSSSNEIVSLAPNEEKEILIPAYGEDSIFLKVEVYKTKRAKNNSFFLYEYPNKLLLKTESAKDLDKNIVTANDGIYKLLLKNENSKSVDYKVIYDVKSTRKKKPQIGYKVQKDTTYGFETEQLVDKIKLETTTIQNEKFYLNSTSNAFLKGGKNRIIIPVNLPENTKEWYYVFSAAREENDIKNTLSSFNLASQLTKFIKDDASIQNAVSNLSPPPGANICDIYMINDEANAELFKVKEDYKSSLDGSRENFKSGIVKVTGANKSYLGIRNPDNLYGIHIAMEIIAIVEKTEQVKEKVNIPIITSYQVPYFIE</sequence>
<gene>
    <name evidence="1" type="ORF">SAMN05660703_0609</name>
</gene>
<dbReference type="OrthoDB" id="926208at2"/>
<organism evidence="1 2">
    <name type="scientific">Cellulophaga tyrosinoxydans</name>
    <dbReference type="NCBI Taxonomy" id="504486"/>
    <lineage>
        <taxon>Bacteria</taxon>
        <taxon>Pseudomonadati</taxon>
        <taxon>Bacteroidota</taxon>
        <taxon>Flavobacteriia</taxon>
        <taxon>Flavobacteriales</taxon>
        <taxon>Flavobacteriaceae</taxon>
        <taxon>Cellulophaga</taxon>
    </lineage>
</organism>
<dbReference type="RefSeq" id="WP_084059904.1">
    <property type="nucleotide sequence ID" value="NZ_FWXO01000001.1"/>
</dbReference>
<dbReference type="STRING" id="504486.SAMN05660703_0609"/>
<dbReference type="AlphaFoldDB" id="A0A1W1YKY2"/>
<protein>
    <submittedName>
        <fullName evidence="1">Uncharacterized protein</fullName>
    </submittedName>
</protein>
<evidence type="ECO:0000313" key="1">
    <source>
        <dbReference type="EMBL" id="SMC36786.1"/>
    </source>
</evidence>
<dbReference type="Proteomes" id="UP000192360">
    <property type="component" value="Unassembled WGS sequence"/>
</dbReference>
<accession>A0A1W1YKY2</accession>